<proteinExistence type="inferred from homology"/>
<dbReference type="EMBL" id="FSQT01000002">
    <property type="protein sequence ID" value="SIN33114.1"/>
    <property type="molecule type" value="Genomic_DNA"/>
</dbReference>
<feature type="region of interest" description="Disordered" evidence="10">
    <location>
        <begin position="1"/>
        <end position="23"/>
    </location>
</feature>
<keyword evidence="8 9" id="KW-0472">Membrane</keyword>
<comment type="similarity">
    <text evidence="2">Belongs to the binding-protein-dependent transport system permease family. MalFG subfamily.</text>
</comment>
<comment type="subcellular location">
    <subcellularLocation>
        <location evidence="1 9">Cell membrane</location>
        <topology evidence="1 9">Multi-pass membrane protein</topology>
    </subcellularLocation>
</comment>
<evidence type="ECO:0000313" key="12">
    <source>
        <dbReference type="EMBL" id="SIN33114.1"/>
    </source>
</evidence>
<dbReference type="InterPro" id="IPR000515">
    <property type="entry name" value="MetI-like"/>
</dbReference>
<feature type="transmembrane region" description="Helical" evidence="9">
    <location>
        <begin position="275"/>
        <end position="296"/>
    </location>
</feature>
<keyword evidence="5" id="KW-0762">Sugar transport</keyword>
<evidence type="ECO:0000256" key="10">
    <source>
        <dbReference type="SAM" id="MobiDB-lite"/>
    </source>
</evidence>
<dbReference type="CDD" id="cd06261">
    <property type="entry name" value="TM_PBP2"/>
    <property type="match status" value="1"/>
</dbReference>
<organism evidence="12 13">
    <name type="scientific">Micromonospora cremea</name>
    <dbReference type="NCBI Taxonomy" id="709881"/>
    <lineage>
        <taxon>Bacteria</taxon>
        <taxon>Bacillati</taxon>
        <taxon>Actinomycetota</taxon>
        <taxon>Actinomycetes</taxon>
        <taxon>Micromonosporales</taxon>
        <taxon>Micromonosporaceae</taxon>
        <taxon>Micromonospora</taxon>
    </lineage>
</organism>
<sequence length="311" mass="33573">MTTLTGAARTGDTAGGPPTVNRNVTGRRRNRWFAQVGWRHLVAVLGVLFSLFPIVFVLSAALNPLGTLSTTELVPTDGVSLGNFGGLFERTAFGRWFLNSLLIAGVASFASVFLSALAAYAFSRMRFRGRRVGLLALLLIQMFPQFLAIVAIYLIFGTITDLWPSIGFNTPWGLLLLYMGGALGVNTWLMKGFFDTLPRELDESATMDGASHAQVYFRIMLPLVAPILAVTGLLAFIGTINEFLMANVFLTSTDSKTLAVGMYGLLEGNERNNNFGIFAAGTLLTAIPTVLVFQLLQRYIVSGLTSGAVKG</sequence>
<dbReference type="GO" id="GO:0015423">
    <property type="term" value="F:ABC-type maltose transporter activity"/>
    <property type="evidence" value="ECO:0007669"/>
    <property type="project" value="TreeGrafter"/>
</dbReference>
<feature type="transmembrane region" description="Helical" evidence="9">
    <location>
        <begin position="215"/>
        <end position="240"/>
    </location>
</feature>
<dbReference type="GO" id="GO:0042956">
    <property type="term" value="P:maltodextrin transmembrane transport"/>
    <property type="evidence" value="ECO:0007669"/>
    <property type="project" value="TreeGrafter"/>
</dbReference>
<gene>
    <name evidence="12" type="ORF">SAMN04489832_5488</name>
</gene>
<accession>A0A1N6AGQ3</accession>
<evidence type="ECO:0000256" key="5">
    <source>
        <dbReference type="ARBA" id="ARBA00022597"/>
    </source>
</evidence>
<dbReference type="Pfam" id="PF00528">
    <property type="entry name" value="BPD_transp_1"/>
    <property type="match status" value="1"/>
</dbReference>
<keyword evidence="6 9" id="KW-0812">Transmembrane</keyword>
<dbReference type="OrthoDB" id="9794684at2"/>
<evidence type="ECO:0000313" key="13">
    <source>
        <dbReference type="Proteomes" id="UP000185124"/>
    </source>
</evidence>
<dbReference type="SUPFAM" id="SSF161098">
    <property type="entry name" value="MetI-like"/>
    <property type="match status" value="1"/>
</dbReference>
<dbReference type="Proteomes" id="UP000185124">
    <property type="component" value="Unassembled WGS sequence"/>
</dbReference>
<feature type="transmembrane region" description="Helical" evidence="9">
    <location>
        <begin position="176"/>
        <end position="194"/>
    </location>
</feature>
<evidence type="ECO:0000256" key="1">
    <source>
        <dbReference type="ARBA" id="ARBA00004651"/>
    </source>
</evidence>
<evidence type="ECO:0000256" key="9">
    <source>
        <dbReference type="RuleBase" id="RU363032"/>
    </source>
</evidence>
<reference evidence="13" key="1">
    <citation type="submission" date="2016-12" db="EMBL/GenBank/DDBJ databases">
        <authorList>
            <person name="Varghese N."/>
            <person name="Submissions S."/>
        </authorList>
    </citation>
    <scope>NUCLEOTIDE SEQUENCE [LARGE SCALE GENOMIC DNA]</scope>
    <source>
        <strain evidence="13">DSM 45599</strain>
    </source>
</reference>
<dbReference type="GO" id="GO:0005886">
    <property type="term" value="C:plasma membrane"/>
    <property type="evidence" value="ECO:0007669"/>
    <property type="project" value="UniProtKB-SubCell"/>
</dbReference>
<feature type="transmembrane region" description="Helical" evidence="9">
    <location>
        <begin position="37"/>
        <end position="62"/>
    </location>
</feature>
<feature type="transmembrane region" description="Helical" evidence="9">
    <location>
        <begin position="96"/>
        <end position="122"/>
    </location>
</feature>
<evidence type="ECO:0000256" key="3">
    <source>
        <dbReference type="ARBA" id="ARBA00022448"/>
    </source>
</evidence>
<name>A0A1N6AGQ3_9ACTN</name>
<keyword evidence="3 9" id="KW-0813">Transport</keyword>
<evidence type="ECO:0000259" key="11">
    <source>
        <dbReference type="PROSITE" id="PS50928"/>
    </source>
</evidence>
<keyword evidence="7 9" id="KW-1133">Transmembrane helix</keyword>
<feature type="transmembrane region" description="Helical" evidence="9">
    <location>
        <begin position="134"/>
        <end position="156"/>
    </location>
</feature>
<keyword evidence="13" id="KW-1185">Reference proteome</keyword>
<evidence type="ECO:0000256" key="4">
    <source>
        <dbReference type="ARBA" id="ARBA00022475"/>
    </source>
</evidence>
<evidence type="ECO:0000256" key="2">
    <source>
        <dbReference type="ARBA" id="ARBA00009047"/>
    </source>
</evidence>
<evidence type="ECO:0000256" key="7">
    <source>
        <dbReference type="ARBA" id="ARBA00022989"/>
    </source>
</evidence>
<evidence type="ECO:0000256" key="8">
    <source>
        <dbReference type="ARBA" id="ARBA00023136"/>
    </source>
</evidence>
<dbReference type="PANTHER" id="PTHR32243:SF50">
    <property type="entry name" value="MALTOSE_MALTODEXTRIN TRANSPORT SYSTEM PERMEASE PROTEIN MALG"/>
    <property type="match status" value="1"/>
</dbReference>
<dbReference type="AlphaFoldDB" id="A0A1N6AGQ3"/>
<keyword evidence="4" id="KW-1003">Cell membrane</keyword>
<protein>
    <submittedName>
        <fullName evidence="12">Carbohydrate ABC transporter membrane protein 2, CUT1 family</fullName>
    </submittedName>
</protein>
<dbReference type="STRING" id="709881.SAMN04489832_5488"/>
<dbReference type="InterPro" id="IPR035906">
    <property type="entry name" value="MetI-like_sf"/>
</dbReference>
<dbReference type="PROSITE" id="PS50928">
    <property type="entry name" value="ABC_TM1"/>
    <property type="match status" value="1"/>
</dbReference>
<evidence type="ECO:0000256" key="6">
    <source>
        <dbReference type="ARBA" id="ARBA00022692"/>
    </source>
</evidence>
<feature type="domain" description="ABC transmembrane type-1" evidence="11">
    <location>
        <begin position="97"/>
        <end position="296"/>
    </location>
</feature>
<dbReference type="PANTHER" id="PTHR32243">
    <property type="entry name" value="MALTOSE TRANSPORT SYSTEM PERMEASE-RELATED"/>
    <property type="match status" value="1"/>
</dbReference>
<dbReference type="InterPro" id="IPR050901">
    <property type="entry name" value="BP-dep_ABC_trans_perm"/>
</dbReference>
<dbReference type="Gene3D" id="1.10.3720.10">
    <property type="entry name" value="MetI-like"/>
    <property type="match status" value="1"/>
</dbReference>